<dbReference type="AlphaFoldDB" id="A0AAN8GD90"/>
<organism evidence="2 3">
    <name type="scientific">Trichostrongylus colubriformis</name>
    <name type="common">Black scour worm</name>
    <dbReference type="NCBI Taxonomy" id="6319"/>
    <lineage>
        <taxon>Eukaryota</taxon>
        <taxon>Metazoa</taxon>
        <taxon>Ecdysozoa</taxon>
        <taxon>Nematoda</taxon>
        <taxon>Chromadorea</taxon>
        <taxon>Rhabditida</taxon>
        <taxon>Rhabditina</taxon>
        <taxon>Rhabditomorpha</taxon>
        <taxon>Strongyloidea</taxon>
        <taxon>Trichostrongylidae</taxon>
        <taxon>Trichostrongylus</taxon>
    </lineage>
</organism>
<feature type="transmembrane region" description="Helical" evidence="1">
    <location>
        <begin position="6"/>
        <end position="26"/>
    </location>
</feature>
<dbReference type="EMBL" id="WIXE01004322">
    <property type="protein sequence ID" value="KAK5983153.1"/>
    <property type="molecule type" value="Genomic_DNA"/>
</dbReference>
<gene>
    <name evidence="2" type="ORF">GCK32_001358</name>
</gene>
<dbReference type="Pfam" id="PF07801">
    <property type="entry name" value="DUF1647"/>
    <property type="match status" value="1"/>
</dbReference>
<evidence type="ECO:0000256" key="1">
    <source>
        <dbReference type="SAM" id="Phobius"/>
    </source>
</evidence>
<sequence length="118" mass="13365">MNGLTTYGFALVLFCLFVLSGVNIYFGRQEHIISVEIEEPLANGSTAITGKPTKDHYRLSTLKSTQIVYLDEREAIPADCVCNDSYGQAHDFCYHLPENKTIHGRRFSCEHMKVLDHL</sequence>
<keyword evidence="1" id="KW-1133">Transmembrane helix</keyword>
<keyword evidence="1" id="KW-0472">Membrane</keyword>
<name>A0AAN8GD90_TRICO</name>
<keyword evidence="1" id="KW-0812">Transmembrane</keyword>
<protein>
    <submittedName>
        <fullName evidence="2">Uncharacterized protein</fullName>
    </submittedName>
</protein>
<keyword evidence="3" id="KW-1185">Reference proteome</keyword>
<dbReference type="Proteomes" id="UP001331761">
    <property type="component" value="Unassembled WGS sequence"/>
</dbReference>
<feature type="non-terminal residue" evidence="2">
    <location>
        <position position="118"/>
    </location>
</feature>
<comment type="caution">
    <text evidence="2">The sequence shown here is derived from an EMBL/GenBank/DDBJ whole genome shotgun (WGS) entry which is preliminary data.</text>
</comment>
<reference evidence="2 3" key="1">
    <citation type="submission" date="2019-10" db="EMBL/GenBank/DDBJ databases">
        <title>Assembly and Annotation for the nematode Trichostrongylus colubriformis.</title>
        <authorList>
            <person name="Martin J."/>
        </authorList>
    </citation>
    <scope>NUCLEOTIDE SEQUENCE [LARGE SCALE GENOMIC DNA]</scope>
    <source>
        <strain evidence="2">G859</strain>
        <tissue evidence="2">Whole worm</tissue>
    </source>
</reference>
<evidence type="ECO:0000313" key="2">
    <source>
        <dbReference type="EMBL" id="KAK5983153.1"/>
    </source>
</evidence>
<proteinExistence type="predicted"/>
<dbReference type="InterPro" id="IPR012444">
    <property type="entry name" value="DUF1647"/>
</dbReference>
<accession>A0AAN8GD90</accession>
<evidence type="ECO:0000313" key="3">
    <source>
        <dbReference type="Proteomes" id="UP001331761"/>
    </source>
</evidence>